<comment type="similarity">
    <text evidence="2 7 8">Belongs to the glutamine synthetase family.</text>
</comment>
<dbReference type="InterPro" id="IPR008146">
    <property type="entry name" value="Gln_synth_cat_dom"/>
</dbReference>
<dbReference type="Proteomes" id="UP000178572">
    <property type="component" value="Unassembled WGS sequence"/>
</dbReference>
<feature type="domain" description="GS catalytic" evidence="10">
    <location>
        <begin position="138"/>
        <end position="476"/>
    </location>
</feature>
<evidence type="ECO:0000313" key="11">
    <source>
        <dbReference type="EMBL" id="OGG66904.1"/>
    </source>
</evidence>
<dbReference type="AlphaFoldDB" id="A0A1F6DZM4"/>
<dbReference type="Pfam" id="PF00120">
    <property type="entry name" value="Gln-synt_C"/>
    <property type="match status" value="1"/>
</dbReference>
<dbReference type="InterPro" id="IPR027302">
    <property type="entry name" value="Gln_synth_N_conserv_site"/>
</dbReference>
<dbReference type="GO" id="GO:0004356">
    <property type="term" value="F:glutamine synthetase activity"/>
    <property type="evidence" value="ECO:0007669"/>
    <property type="project" value="UniProtKB-EC"/>
</dbReference>
<evidence type="ECO:0000256" key="1">
    <source>
        <dbReference type="ARBA" id="ARBA00001946"/>
    </source>
</evidence>
<dbReference type="PANTHER" id="PTHR43785:SF12">
    <property type="entry name" value="TYPE-1 GLUTAMINE SYNTHETASE 2"/>
    <property type="match status" value="1"/>
</dbReference>
<organism evidence="11 12">
    <name type="scientific">Candidatus Kaiserbacteria bacterium RIFCSPHIGHO2_02_FULL_59_21</name>
    <dbReference type="NCBI Taxonomy" id="1798500"/>
    <lineage>
        <taxon>Bacteria</taxon>
        <taxon>Candidatus Kaiseribacteriota</taxon>
    </lineage>
</organism>
<dbReference type="InterPro" id="IPR027303">
    <property type="entry name" value="Gln_synth_gly_rich_site"/>
</dbReference>
<dbReference type="SMART" id="SM01230">
    <property type="entry name" value="Gln-synt_C"/>
    <property type="match status" value="1"/>
</dbReference>
<evidence type="ECO:0000256" key="5">
    <source>
        <dbReference type="ARBA" id="ARBA00022840"/>
    </source>
</evidence>
<dbReference type="InterPro" id="IPR036651">
    <property type="entry name" value="Gln_synt_N_sf"/>
</dbReference>
<keyword evidence="5 9" id="KW-0067">ATP-binding</keyword>
<dbReference type="EC" id="6.3.1.2" evidence="9"/>
<dbReference type="InterPro" id="IPR008147">
    <property type="entry name" value="Gln_synt_N"/>
</dbReference>
<evidence type="ECO:0000256" key="7">
    <source>
        <dbReference type="PROSITE-ProRule" id="PRU01331"/>
    </source>
</evidence>
<dbReference type="GO" id="GO:0006542">
    <property type="term" value="P:glutamine biosynthetic process"/>
    <property type="evidence" value="ECO:0007669"/>
    <property type="project" value="InterPro"/>
</dbReference>
<dbReference type="PANTHER" id="PTHR43785">
    <property type="entry name" value="GAMMA-GLUTAMYLPUTRESCINE SYNTHETASE"/>
    <property type="match status" value="1"/>
</dbReference>
<dbReference type="STRING" id="1798500.A3C21_00625"/>
<dbReference type="InterPro" id="IPR014746">
    <property type="entry name" value="Gln_synth/guanido_kin_cat_dom"/>
</dbReference>
<evidence type="ECO:0000313" key="12">
    <source>
        <dbReference type="Proteomes" id="UP000178572"/>
    </source>
</evidence>
<comment type="catalytic activity">
    <reaction evidence="9">
        <text>L-glutamate + NH4(+) + ATP = L-glutamine + ADP + phosphate + H(+)</text>
        <dbReference type="Rhea" id="RHEA:16169"/>
        <dbReference type="ChEBI" id="CHEBI:15378"/>
        <dbReference type="ChEBI" id="CHEBI:28938"/>
        <dbReference type="ChEBI" id="CHEBI:29985"/>
        <dbReference type="ChEBI" id="CHEBI:30616"/>
        <dbReference type="ChEBI" id="CHEBI:43474"/>
        <dbReference type="ChEBI" id="CHEBI:58359"/>
        <dbReference type="ChEBI" id="CHEBI:456216"/>
        <dbReference type="EC" id="6.3.1.2"/>
    </reaction>
</comment>
<accession>A0A1F6DZM4</accession>
<dbReference type="Gene3D" id="3.30.590.10">
    <property type="entry name" value="Glutamine synthetase/guanido kinase, catalytic domain"/>
    <property type="match status" value="1"/>
</dbReference>
<dbReference type="Gene3D" id="3.10.20.70">
    <property type="entry name" value="Glutamine synthetase, N-terminal domain"/>
    <property type="match status" value="1"/>
</dbReference>
<dbReference type="PROSITE" id="PS00180">
    <property type="entry name" value="GLNA_1"/>
    <property type="match status" value="1"/>
</dbReference>
<dbReference type="Pfam" id="PF03951">
    <property type="entry name" value="Gln-synt_N"/>
    <property type="match status" value="1"/>
</dbReference>
<evidence type="ECO:0000256" key="4">
    <source>
        <dbReference type="ARBA" id="ARBA00022741"/>
    </source>
</evidence>
<evidence type="ECO:0000259" key="10">
    <source>
        <dbReference type="PROSITE" id="PS51987"/>
    </source>
</evidence>
<keyword evidence="3 9" id="KW-0436">Ligase</keyword>
<comment type="cofactor">
    <cofactor evidence="1">
        <name>Mg(2+)</name>
        <dbReference type="ChEBI" id="CHEBI:18420"/>
    </cofactor>
</comment>
<evidence type="ECO:0000256" key="3">
    <source>
        <dbReference type="ARBA" id="ARBA00022598"/>
    </source>
</evidence>
<dbReference type="PROSITE" id="PS51987">
    <property type="entry name" value="GS_CATALYTIC"/>
    <property type="match status" value="1"/>
</dbReference>
<gene>
    <name evidence="11" type="ORF">A3C21_00625</name>
</gene>
<dbReference type="SUPFAM" id="SSF54368">
    <property type="entry name" value="Glutamine synthetase, N-terminal domain"/>
    <property type="match status" value="1"/>
</dbReference>
<reference evidence="11 12" key="1">
    <citation type="journal article" date="2016" name="Nat. Commun.">
        <title>Thousands of microbial genomes shed light on interconnected biogeochemical processes in an aquifer system.</title>
        <authorList>
            <person name="Anantharaman K."/>
            <person name="Brown C.T."/>
            <person name="Hug L.A."/>
            <person name="Sharon I."/>
            <person name="Castelle C.J."/>
            <person name="Probst A.J."/>
            <person name="Thomas B.C."/>
            <person name="Singh A."/>
            <person name="Wilkins M.J."/>
            <person name="Karaoz U."/>
            <person name="Brodie E.L."/>
            <person name="Williams K.H."/>
            <person name="Hubbard S.S."/>
            <person name="Banfield J.F."/>
        </authorList>
    </citation>
    <scope>NUCLEOTIDE SEQUENCE [LARGE SCALE GENOMIC DNA]</scope>
</reference>
<dbReference type="EMBL" id="MFLN01000035">
    <property type="protein sequence ID" value="OGG66904.1"/>
    <property type="molecule type" value="Genomic_DNA"/>
</dbReference>
<evidence type="ECO:0000256" key="6">
    <source>
        <dbReference type="ARBA" id="ARBA00022842"/>
    </source>
</evidence>
<dbReference type="SUPFAM" id="SSF55931">
    <property type="entry name" value="Glutamine synthetase/guanido kinase"/>
    <property type="match status" value="1"/>
</dbReference>
<evidence type="ECO:0000256" key="2">
    <source>
        <dbReference type="ARBA" id="ARBA00009897"/>
    </source>
</evidence>
<name>A0A1F6DZM4_9BACT</name>
<protein>
    <recommendedName>
        <fullName evidence="9">Glutamine synthetase</fullName>
        <ecNumber evidence="9">6.3.1.2</ecNumber>
    </recommendedName>
</protein>
<proteinExistence type="inferred from homology"/>
<evidence type="ECO:0000256" key="9">
    <source>
        <dbReference type="RuleBase" id="RU004356"/>
    </source>
</evidence>
<dbReference type="GO" id="GO:0005524">
    <property type="term" value="F:ATP binding"/>
    <property type="evidence" value="ECO:0007669"/>
    <property type="project" value="UniProtKB-KW"/>
</dbReference>
<sequence>METKLKDFLEIPYDKLEELNLKAKEHGESKSHSQLEKEYTAYLRKEKRIKAVTLCFTDIEGRLHMLDYDKKFLLDSLSNLTFDGSSIRGFTPQHESDLRLEVDWASIRYMPSDVFGPGKVIFFASVMNRDRTPYISDFRGRLKGYTAELKKKEGLTAYAAPEIEGFVVDGANAEQKYRENGGFTFISSGGYFHSLPLDPLRVFIDRAAEAQRAMGFKNEKDHPEVAPSQFEMNFSYAEVVRAADNVQLYKLIARQVARNMGLTASFLPKPFIGINGSGMHTNFSLAKGGKNIFYDPKGADGLSKAAWDFILRMLNHASETCLVFNSSVNAYRRLDPHFEAPNQIKVSAIDRGSMIRIPVGNERTARIEMRSVAPDANPYLVLFTMLKVGLEGKKLEKDEGKRDRVRFLPDNIYDAIALFKASKLTTDVFGEESKEKYIKYKELSAERCPKALGATIKDAEIIYHHDVTNQLLWSSF</sequence>
<keyword evidence="4 9" id="KW-0547">Nucleotide-binding</keyword>
<evidence type="ECO:0000256" key="8">
    <source>
        <dbReference type="RuleBase" id="RU000384"/>
    </source>
</evidence>
<dbReference type="PROSITE" id="PS00181">
    <property type="entry name" value="GLNA_ATP"/>
    <property type="match status" value="1"/>
</dbReference>
<keyword evidence="6" id="KW-0460">Magnesium</keyword>
<comment type="caution">
    <text evidence="11">The sequence shown here is derived from an EMBL/GenBank/DDBJ whole genome shotgun (WGS) entry which is preliminary data.</text>
</comment>